<name>A0ABS7UY47_9BACI</name>
<keyword evidence="2" id="KW-1185">Reference proteome</keyword>
<sequence>MLKRKLDYLKDISEKVKILHKEGFTIEDIREELFPTRYGIIDVFKGEWDSLHIVSSILKCKEGNCSSIKPANSLSIFFNKNGSGAKASKYLQVFSQTWTY</sequence>
<reference evidence="1" key="1">
    <citation type="submission" date="2024-05" db="EMBL/GenBank/DDBJ databases">
        <title>Metabacillus sp. nov., isolated from the rhizosphere soil of tomato plants.</title>
        <authorList>
            <person name="Ma R."/>
        </authorList>
    </citation>
    <scope>NUCLEOTIDE SEQUENCE</scope>
    <source>
        <strain evidence="1">DBTR6</strain>
    </source>
</reference>
<proteinExistence type="predicted"/>
<protein>
    <submittedName>
        <fullName evidence="1">Uncharacterized protein</fullName>
    </submittedName>
</protein>
<comment type="caution">
    <text evidence="1">The sequence shown here is derived from an EMBL/GenBank/DDBJ whole genome shotgun (WGS) entry which is preliminary data.</text>
</comment>
<organism evidence="1 2">
    <name type="scientific">Metabacillus rhizolycopersici</name>
    <dbReference type="NCBI Taxonomy" id="2875709"/>
    <lineage>
        <taxon>Bacteria</taxon>
        <taxon>Bacillati</taxon>
        <taxon>Bacillota</taxon>
        <taxon>Bacilli</taxon>
        <taxon>Bacillales</taxon>
        <taxon>Bacillaceae</taxon>
        <taxon>Metabacillus</taxon>
    </lineage>
</organism>
<dbReference type="Proteomes" id="UP001165287">
    <property type="component" value="Unassembled WGS sequence"/>
</dbReference>
<dbReference type="RefSeq" id="WP_224141392.1">
    <property type="nucleotide sequence ID" value="NZ_JAIQUM010000077.1"/>
</dbReference>
<gene>
    <name evidence="1" type="ORF">K9V48_22655</name>
</gene>
<evidence type="ECO:0000313" key="2">
    <source>
        <dbReference type="Proteomes" id="UP001165287"/>
    </source>
</evidence>
<evidence type="ECO:0000313" key="1">
    <source>
        <dbReference type="EMBL" id="MBZ5752954.1"/>
    </source>
</evidence>
<dbReference type="EMBL" id="JAIQUM010000077">
    <property type="protein sequence ID" value="MBZ5752954.1"/>
    <property type="molecule type" value="Genomic_DNA"/>
</dbReference>
<accession>A0ABS7UY47</accession>